<evidence type="ECO:0000259" key="2">
    <source>
        <dbReference type="PROSITE" id="PS51745"/>
    </source>
</evidence>
<dbReference type="Pfam" id="PF16158">
    <property type="entry name" value="N_BRCA1_IG"/>
    <property type="match status" value="1"/>
</dbReference>
<dbReference type="PROSITE" id="PS51745">
    <property type="entry name" value="PB1"/>
    <property type="match status" value="1"/>
</dbReference>
<feature type="compositionally biased region" description="Acidic residues" evidence="1">
    <location>
        <begin position="204"/>
        <end position="214"/>
    </location>
</feature>
<protein>
    <recommendedName>
        <fullName evidence="2">PB1 domain-containing protein</fullName>
    </recommendedName>
</protein>
<proteinExistence type="predicted"/>
<feature type="domain" description="PB1" evidence="2">
    <location>
        <begin position="7"/>
        <end position="95"/>
    </location>
</feature>
<evidence type="ECO:0000256" key="1">
    <source>
        <dbReference type="SAM" id="MobiDB-lite"/>
    </source>
</evidence>
<dbReference type="InterPro" id="IPR032350">
    <property type="entry name" value="Nbr1_FW"/>
</dbReference>
<reference evidence="3" key="1">
    <citation type="submission" date="2023-07" db="EMBL/GenBank/DDBJ databases">
        <authorList>
            <consortium name="AG Swart"/>
            <person name="Singh M."/>
            <person name="Singh A."/>
            <person name="Seah K."/>
            <person name="Emmerich C."/>
        </authorList>
    </citation>
    <scope>NUCLEOTIDE SEQUENCE</scope>
    <source>
        <strain evidence="3">DP1</strain>
    </source>
</reference>
<sequence>MEDSTSSPKFKVVMGSGPSQTIKRLNKSPENYEQLTKMIKSKLSERLFNNHPFYIYYENISNEMIKIEDDIDLECAIDSCTGKEKHSIKLHIYLEPIENSKEQSDYKSTDPDRPSDDNYSDFCESEEIKRILQDHPFRPGELQQIGQLYKDSIARAREELTRLQNQQQIHLQENSDQNEKGQPDPLSLLVKDTESDFSSSSLYEESEESEEDSDIKDIENHNPSFLQYSNEEEKLKFEPKPVQNEGVLSEIPQQSPQKLPESVNPEGRHSVKQMDELNELQQEFSDIKISHISPDPPGQKKPKLCCERLSFNAKDGIIKRNSESESEDFQSDKNGFSCHSQRFKGNEMYQHEVNSEMPECVFRNSSLSDPSKLEEEKSVAMSKQMDVQYDVYESVFARRICKLATEELPRMSPLKTFGSFLKTSFVGMDEEEADQLLRVDEEIIEYSNEDIISVKPGSVVRKCWRVKNIGTRQWPQDTRLVSVTDNLFFIGPQIHQFLKPGEMMDLGINIYINPQEDGDNNIQEYIVRLYSKQYKCFGQPMIATCHIDTNLYNESLKNQNEEDLKFIRVVSEGKLVENYEIARKISINEGDPFEATVFNLCQGDNYKHLNC</sequence>
<accession>A0AAD1U220</accession>
<dbReference type="Proteomes" id="UP001295684">
    <property type="component" value="Unassembled WGS sequence"/>
</dbReference>
<feature type="compositionally biased region" description="Basic and acidic residues" evidence="1">
    <location>
        <begin position="100"/>
        <end position="116"/>
    </location>
</feature>
<dbReference type="AlphaFoldDB" id="A0AAD1U220"/>
<organism evidence="3 4">
    <name type="scientific">Euplotes crassus</name>
    <dbReference type="NCBI Taxonomy" id="5936"/>
    <lineage>
        <taxon>Eukaryota</taxon>
        <taxon>Sar</taxon>
        <taxon>Alveolata</taxon>
        <taxon>Ciliophora</taxon>
        <taxon>Intramacronucleata</taxon>
        <taxon>Spirotrichea</taxon>
        <taxon>Hypotrichia</taxon>
        <taxon>Euplotida</taxon>
        <taxon>Euplotidae</taxon>
        <taxon>Moneuplotes</taxon>
    </lineage>
</organism>
<dbReference type="EMBL" id="CAMPGE010001726">
    <property type="protein sequence ID" value="CAI2360528.1"/>
    <property type="molecule type" value="Genomic_DNA"/>
</dbReference>
<dbReference type="Gene3D" id="2.60.40.10">
    <property type="entry name" value="Immunoglobulins"/>
    <property type="match status" value="1"/>
</dbReference>
<feature type="region of interest" description="Disordered" evidence="1">
    <location>
        <begin position="164"/>
        <end position="220"/>
    </location>
</feature>
<dbReference type="InterPro" id="IPR013783">
    <property type="entry name" value="Ig-like_fold"/>
</dbReference>
<keyword evidence="4" id="KW-1185">Reference proteome</keyword>
<feature type="region of interest" description="Disordered" evidence="1">
    <location>
        <begin position="100"/>
        <end position="120"/>
    </location>
</feature>
<dbReference type="Gene3D" id="3.10.20.90">
    <property type="entry name" value="Phosphatidylinositol 3-kinase Catalytic Subunit, Chain A, domain 1"/>
    <property type="match status" value="1"/>
</dbReference>
<evidence type="ECO:0000313" key="4">
    <source>
        <dbReference type="Proteomes" id="UP001295684"/>
    </source>
</evidence>
<feature type="compositionally biased region" description="Polar residues" evidence="1">
    <location>
        <begin position="164"/>
        <end position="175"/>
    </location>
</feature>
<gene>
    <name evidence="3" type="ORF">ECRASSUSDP1_LOCUS1832</name>
</gene>
<dbReference type="SUPFAM" id="SSF54277">
    <property type="entry name" value="CAD &amp; PB1 domains"/>
    <property type="match status" value="1"/>
</dbReference>
<comment type="caution">
    <text evidence="3">The sequence shown here is derived from an EMBL/GenBank/DDBJ whole genome shotgun (WGS) entry which is preliminary data.</text>
</comment>
<name>A0AAD1U220_EUPCR</name>
<dbReference type="InterPro" id="IPR053793">
    <property type="entry name" value="PB1-like"/>
</dbReference>
<evidence type="ECO:0000313" key="3">
    <source>
        <dbReference type="EMBL" id="CAI2360528.1"/>
    </source>
</evidence>